<evidence type="ECO:0000313" key="2">
    <source>
        <dbReference type="EMBL" id="GAA2106793.1"/>
    </source>
</evidence>
<dbReference type="SMART" id="SM00421">
    <property type="entry name" value="HTH_LUXR"/>
    <property type="match status" value="1"/>
</dbReference>
<proteinExistence type="predicted"/>
<dbReference type="InterPro" id="IPR000792">
    <property type="entry name" value="Tscrpt_reg_LuxR_C"/>
</dbReference>
<evidence type="ECO:0000313" key="3">
    <source>
        <dbReference type="Proteomes" id="UP001500897"/>
    </source>
</evidence>
<dbReference type="EMBL" id="BAAANS010000031">
    <property type="protein sequence ID" value="GAA2106793.1"/>
    <property type="molecule type" value="Genomic_DNA"/>
</dbReference>
<keyword evidence="3" id="KW-1185">Reference proteome</keyword>
<dbReference type="Proteomes" id="UP001500897">
    <property type="component" value="Unassembled WGS sequence"/>
</dbReference>
<gene>
    <name evidence="2" type="ORF">GCM10009759_45340</name>
</gene>
<evidence type="ECO:0000259" key="1">
    <source>
        <dbReference type="SMART" id="SM00421"/>
    </source>
</evidence>
<protein>
    <submittedName>
        <fullName evidence="2">Helix-turn-helix transcriptional regulator</fullName>
    </submittedName>
</protein>
<dbReference type="Gene3D" id="1.10.10.10">
    <property type="entry name" value="Winged helix-like DNA-binding domain superfamily/Winged helix DNA-binding domain"/>
    <property type="match status" value="1"/>
</dbReference>
<reference evidence="3" key="1">
    <citation type="journal article" date="2019" name="Int. J. Syst. Evol. Microbiol.">
        <title>The Global Catalogue of Microorganisms (GCM) 10K type strain sequencing project: providing services to taxonomists for standard genome sequencing and annotation.</title>
        <authorList>
            <consortium name="The Broad Institute Genomics Platform"/>
            <consortium name="The Broad Institute Genome Sequencing Center for Infectious Disease"/>
            <person name="Wu L."/>
            <person name="Ma J."/>
        </authorList>
    </citation>
    <scope>NUCLEOTIDE SEQUENCE [LARGE SCALE GENOMIC DNA]</scope>
    <source>
        <strain evidence="3">JCM 14559</strain>
    </source>
</reference>
<dbReference type="InterPro" id="IPR051797">
    <property type="entry name" value="TrmB-like"/>
</dbReference>
<accession>A0ABP5IUH3</accession>
<dbReference type="Pfam" id="PF00196">
    <property type="entry name" value="GerE"/>
    <property type="match status" value="1"/>
</dbReference>
<comment type="caution">
    <text evidence="2">The sequence shown here is derived from an EMBL/GenBank/DDBJ whole genome shotgun (WGS) entry which is preliminary data.</text>
</comment>
<dbReference type="InterPro" id="IPR016032">
    <property type="entry name" value="Sig_transdc_resp-reg_C-effctor"/>
</dbReference>
<feature type="domain" description="HTH luxR-type" evidence="1">
    <location>
        <begin position="260"/>
        <end position="305"/>
    </location>
</feature>
<organism evidence="2 3">
    <name type="scientific">Kitasatospora saccharophila</name>
    <dbReference type="NCBI Taxonomy" id="407973"/>
    <lineage>
        <taxon>Bacteria</taxon>
        <taxon>Bacillati</taxon>
        <taxon>Actinomycetota</taxon>
        <taxon>Actinomycetes</taxon>
        <taxon>Kitasatosporales</taxon>
        <taxon>Streptomycetaceae</taxon>
        <taxon>Kitasatospora</taxon>
    </lineage>
</organism>
<dbReference type="SUPFAM" id="SSF46894">
    <property type="entry name" value="C-terminal effector domain of the bipartite response regulators"/>
    <property type="match status" value="1"/>
</dbReference>
<name>A0ABP5IUH3_9ACTN</name>
<dbReference type="PANTHER" id="PTHR34293:SF1">
    <property type="entry name" value="HTH-TYPE TRANSCRIPTIONAL REGULATOR TRMBL2"/>
    <property type="match status" value="1"/>
</dbReference>
<sequence>MELTPEALAAYDLALRGTAFTPESDIPGIPELLRVGLLEPTPDRTALRPVDPRLVERRLASAWRTRAWQMEIRATRVEQTFEPLVAAFTAQHSPAPPPPLEYIHGMQEIGACVDRISREATEEILTAQPGGGRSAETLGRALPLAQEHLGRGVRMKTLYQHSARFNEPTKRYVEAVSESGGAVRTLDEFFDRVFVIDRSLALLPANPERTTAVVVRDRALAGFLADIFDRNWQRAVPFVPTGAADAAAEVMPDIHNMIKRLLLEGLPDSAIARRLGVSERTYHTHLARIRKEMGATTRLQLGYQLAMEQLADPGPSAPEEEALL</sequence>
<dbReference type="InterPro" id="IPR036388">
    <property type="entry name" value="WH-like_DNA-bd_sf"/>
</dbReference>
<dbReference type="PANTHER" id="PTHR34293">
    <property type="entry name" value="HTH-TYPE TRANSCRIPTIONAL REGULATOR TRMBL2"/>
    <property type="match status" value="1"/>
</dbReference>
<dbReference type="Gene3D" id="3.30.870.10">
    <property type="entry name" value="Endonuclease Chain A"/>
    <property type="match status" value="1"/>
</dbReference>